<dbReference type="InterPro" id="IPR004619">
    <property type="entry name" value="Type_III_PanK"/>
</dbReference>
<keyword evidence="7 16" id="KW-0963">Cytoplasm</keyword>
<dbReference type="PANTHER" id="PTHR34265">
    <property type="entry name" value="TYPE III PANTOTHENATE KINASE"/>
    <property type="match status" value="1"/>
</dbReference>
<comment type="subunit">
    <text evidence="5 16">Homodimer.</text>
</comment>
<comment type="cofactor">
    <cofactor evidence="2">
        <name>K(+)</name>
        <dbReference type="ChEBI" id="CHEBI:29103"/>
    </cofactor>
</comment>
<feature type="binding site" evidence="16">
    <location>
        <position position="134"/>
    </location>
    <ligand>
        <name>ATP</name>
        <dbReference type="ChEBI" id="CHEBI:30616"/>
    </ligand>
</feature>
<keyword evidence="11 16" id="KW-0067">ATP-binding</keyword>
<dbReference type="STRING" id="1232681.ADIS_4782"/>
<comment type="function">
    <text evidence="16">Catalyzes the phosphorylation of pantothenate (Pan), the first step in CoA biosynthesis.</text>
</comment>
<dbReference type="AlphaFoldDB" id="R7ZKZ4"/>
<evidence type="ECO:0000256" key="16">
    <source>
        <dbReference type="HAMAP-Rule" id="MF_01274"/>
    </source>
</evidence>
<organism evidence="17 18">
    <name type="scientific">Lunatimonas lonarensis</name>
    <dbReference type="NCBI Taxonomy" id="1232681"/>
    <lineage>
        <taxon>Bacteria</taxon>
        <taxon>Pseudomonadati</taxon>
        <taxon>Bacteroidota</taxon>
        <taxon>Cytophagia</taxon>
        <taxon>Cytophagales</taxon>
        <taxon>Cyclobacteriaceae</taxon>
    </lineage>
</organism>
<dbReference type="NCBIfam" id="TIGR00671">
    <property type="entry name" value="baf"/>
    <property type="match status" value="1"/>
</dbReference>
<evidence type="ECO:0000256" key="5">
    <source>
        <dbReference type="ARBA" id="ARBA00011738"/>
    </source>
</evidence>
<comment type="caution">
    <text evidence="16">Lacks conserved residue(s) required for the propagation of feature annotation.</text>
</comment>
<keyword evidence="16" id="KW-0479">Metal-binding</keyword>
<keyword evidence="12 16" id="KW-0630">Potassium</keyword>
<gene>
    <name evidence="16" type="primary">coaX</name>
    <name evidence="17" type="ORF">ADIS_4782</name>
</gene>
<dbReference type="OrthoDB" id="9804707at2"/>
<dbReference type="RefSeq" id="WP_010856893.1">
    <property type="nucleotide sequence ID" value="NZ_AQHR01000123.1"/>
</dbReference>
<feature type="binding site" evidence="16">
    <location>
        <begin position="6"/>
        <end position="13"/>
    </location>
    <ligand>
        <name>ATP</name>
        <dbReference type="ChEBI" id="CHEBI:30616"/>
    </ligand>
</feature>
<evidence type="ECO:0000256" key="12">
    <source>
        <dbReference type="ARBA" id="ARBA00022958"/>
    </source>
</evidence>
<dbReference type="Pfam" id="PF03309">
    <property type="entry name" value="Pan_kinase"/>
    <property type="match status" value="1"/>
</dbReference>
<evidence type="ECO:0000256" key="1">
    <source>
        <dbReference type="ARBA" id="ARBA00001206"/>
    </source>
</evidence>
<dbReference type="EC" id="2.7.1.33" evidence="6 16"/>
<comment type="subcellular location">
    <subcellularLocation>
        <location evidence="3 16">Cytoplasm</location>
    </subcellularLocation>
</comment>
<evidence type="ECO:0000256" key="8">
    <source>
        <dbReference type="ARBA" id="ARBA00022679"/>
    </source>
</evidence>
<dbReference type="Proteomes" id="UP000013909">
    <property type="component" value="Unassembled WGS sequence"/>
</dbReference>
<dbReference type="EMBL" id="AQHR01000123">
    <property type="protein sequence ID" value="EON74763.1"/>
    <property type="molecule type" value="Genomic_DNA"/>
</dbReference>
<evidence type="ECO:0000256" key="6">
    <source>
        <dbReference type="ARBA" id="ARBA00012102"/>
    </source>
</evidence>
<dbReference type="Gene3D" id="3.30.420.40">
    <property type="match status" value="2"/>
</dbReference>
<evidence type="ECO:0000256" key="3">
    <source>
        <dbReference type="ARBA" id="ARBA00004496"/>
    </source>
</evidence>
<keyword evidence="9 16" id="KW-0547">Nucleotide-binding</keyword>
<keyword evidence="18" id="KW-1185">Reference proteome</keyword>
<evidence type="ECO:0000256" key="4">
    <source>
        <dbReference type="ARBA" id="ARBA00005225"/>
    </source>
</evidence>
<evidence type="ECO:0000256" key="7">
    <source>
        <dbReference type="ARBA" id="ARBA00022490"/>
    </source>
</evidence>
<proteinExistence type="inferred from homology"/>
<protein>
    <recommendedName>
        <fullName evidence="15 16">Type III pantothenate kinase</fullName>
        <ecNumber evidence="6 16">2.7.1.33</ecNumber>
    </recommendedName>
    <alternativeName>
        <fullName evidence="16">PanK-III</fullName>
    </alternativeName>
    <alternativeName>
        <fullName evidence="16">Pantothenic acid kinase</fullName>
    </alternativeName>
</protein>
<evidence type="ECO:0000256" key="11">
    <source>
        <dbReference type="ARBA" id="ARBA00022840"/>
    </source>
</evidence>
<dbReference type="PANTHER" id="PTHR34265:SF1">
    <property type="entry name" value="TYPE III PANTOTHENATE KINASE"/>
    <property type="match status" value="1"/>
</dbReference>
<dbReference type="GO" id="GO:0005737">
    <property type="term" value="C:cytoplasm"/>
    <property type="evidence" value="ECO:0007669"/>
    <property type="project" value="UniProtKB-SubCell"/>
</dbReference>
<dbReference type="PATRIC" id="fig|1288963.3.peg.4771"/>
<comment type="pathway">
    <text evidence="4 16">Cofactor biosynthesis; coenzyme A biosynthesis; CoA from (R)-pantothenate: step 1/5.</text>
</comment>
<comment type="similarity">
    <text evidence="14 16">Belongs to the type III pantothenate kinase family.</text>
</comment>
<evidence type="ECO:0000256" key="15">
    <source>
        <dbReference type="ARBA" id="ARBA00040883"/>
    </source>
</evidence>
<accession>R7ZKZ4</accession>
<reference evidence="17 18" key="1">
    <citation type="submission" date="2013-02" db="EMBL/GenBank/DDBJ databases">
        <title>A novel strain isolated from Lonar lake, Maharashtra, India.</title>
        <authorList>
            <person name="Singh A."/>
        </authorList>
    </citation>
    <scope>NUCLEOTIDE SEQUENCE [LARGE SCALE GENOMIC DNA]</scope>
    <source>
        <strain evidence="17 18">AK24</strain>
    </source>
</reference>
<dbReference type="GO" id="GO:0005524">
    <property type="term" value="F:ATP binding"/>
    <property type="evidence" value="ECO:0007669"/>
    <property type="project" value="UniProtKB-UniRule"/>
</dbReference>
<keyword evidence="8 16" id="KW-0808">Transferase</keyword>
<evidence type="ECO:0000313" key="18">
    <source>
        <dbReference type="Proteomes" id="UP000013909"/>
    </source>
</evidence>
<evidence type="ECO:0000313" key="17">
    <source>
        <dbReference type="EMBL" id="EON74763.1"/>
    </source>
</evidence>
<comment type="catalytic activity">
    <reaction evidence="1 16">
        <text>(R)-pantothenate + ATP = (R)-4'-phosphopantothenate + ADP + H(+)</text>
        <dbReference type="Rhea" id="RHEA:16373"/>
        <dbReference type="ChEBI" id="CHEBI:10986"/>
        <dbReference type="ChEBI" id="CHEBI:15378"/>
        <dbReference type="ChEBI" id="CHEBI:29032"/>
        <dbReference type="ChEBI" id="CHEBI:30616"/>
        <dbReference type="ChEBI" id="CHEBI:456216"/>
        <dbReference type="EC" id="2.7.1.33"/>
    </reaction>
</comment>
<feature type="binding site" evidence="16">
    <location>
        <position position="131"/>
    </location>
    <ligand>
        <name>K(+)</name>
        <dbReference type="ChEBI" id="CHEBI:29103"/>
    </ligand>
</feature>
<keyword evidence="10 16" id="KW-0418">Kinase</keyword>
<dbReference type="UniPathway" id="UPA00241">
    <property type="reaction ID" value="UER00352"/>
</dbReference>
<name>R7ZKZ4_9BACT</name>
<evidence type="ECO:0000256" key="9">
    <source>
        <dbReference type="ARBA" id="ARBA00022741"/>
    </source>
</evidence>
<comment type="caution">
    <text evidence="17">The sequence shown here is derived from an EMBL/GenBank/DDBJ whole genome shotgun (WGS) entry which is preliminary data.</text>
</comment>
<evidence type="ECO:0000256" key="10">
    <source>
        <dbReference type="ARBA" id="ARBA00022777"/>
    </source>
</evidence>
<dbReference type="GO" id="GO:0004594">
    <property type="term" value="F:pantothenate kinase activity"/>
    <property type="evidence" value="ECO:0007669"/>
    <property type="project" value="UniProtKB-UniRule"/>
</dbReference>
<dbReference type="HAMAP" id="MF_01274">
    <property type="entry name" value="Pantothen_kinase_3"/>
    <property type="match status" value="1"/>
</dbReference>
<sequence length="257" mass="28405">MFLSLDAGNSNIVISFFDPLSREWTREFRLETRANLSEAELNQRIGLYLLENEIRVDAITRIGISSVVPEVNRTLESFSRNFLRKEPYLISGRSYERLPIRTEKPDEIGSDLMCNVMAAYTRYQSACVVVDFGTALTFTVVSASGEVLGVNIVPGIKTALKSLFTNTAKLPEVRLEVPASAIGRDTVHSIQAGVIYGYVGLVNGMLDAIFDELGSATPVIGTGGLSHLLPKLEHRFDHIDRRLTVEGIRLITEANNT</sequence>
<feature type="binding site" evidence="16">
    <location>
        <begin position="109"/>
        <end position="112"/>
    </location>
    <ligand>
        <name>substrate</name>
    </ligand>
</feature>
<comment type="cofactor">
    <cofactor evidence="16">
        <name>NH4(+)</name>
        <dbReference type="ChEBI" id="CHEBI:28938"/>
    </cofactor>
    <cofactor evidence="16">
        <name>K(+)</name>
        <dbReference type="ChEBI" id="CHEBI:29103"/>
    </cofactor>
    <text evidence="16">A monovalent cation. Ammonium or potassium.</text>
</comment>
<feature type="binding site" evidence="16">
    <location>
        <position position="186"/>
    </location>
    <ligand>
        <name>substrate</name>
    </ligand>
</feature>
<evidence type="ECO:0000256" key="14">
    <source>
        <dbReference type="ARBA" id="ARBA00038036"/>
    </source>
</evidence>
<dbReference type="GO" id="GO:0046872">
    <property type="term" value="F:metal ion binding"/>
    <property type="evidence" value="ECO:0007669"/>
    <property type="project" value="UniProtKB-KW"/>
</dbReference>
<feature type="active site" description="Proton acceptor" evidence="16">
    <location>
        <position position="111"/>
    </location>
</feature>
<evidence type="ECO:0000256" key="13">
    <source>
        <dbReference type="ARBA" id="ARBA00022993"/>
    </source>
</evidence>
<dbReference type="InterPro" id="IPR043129">
    <property type="entry name" value="ATPase_NBD"/>
</dbReference>
<evidence type="ECO:0000256" key="2">
    <source>
        <dbReference type="ARBA" id="ARBA00001958"/>
    </source>
</evidence>
<dbReference type="CDD" id="cd24015">
    <property type="entry name" value="ASKHA_NBD_PanK-III"/>
    <property type="match status" value="1"/>
</dbReference>
<dbReference type="SUPFAM" id="SSF53067">
    <property type="entry name" value="Actin-like ATPase domain"/>
    <property type="match status" value="2"/>
</dbReference>
<dbReference type="GO" id="GO:0015937">
    <property type="term" value="P:coenzyme A biosynthetic process"/>
    <property type="evidence" value="ECO:0007669"/>
    <property type="project" value="UniProtKB-UniRule"/>
</dbReference>
<keyword evidence="13 16" id="KW-0173">Coenzyme A biosynthesis</keyword>